<dbReference type="SMART" id="SM00066">
    <property type="entry name" value="GAL4"/>
    <property type="match status" value="1"/>
</dbReference>
<feature type="domain" description="Zn(2)-C6 fungal-type" evidence="7">
    <location>
        <begin position="32"/>
        <end position="62"/>
    </location>
</feature>
<sequence>MASSSIVDAVDDSKKSHVEELGITNHASKRLACMTCRERKIRCDRKHPTCGRCAKMGTTCRYLSRSKPTPSKLDLSRYLVTINDRLSEL</sequence>
<dbReference type="CDD" id="cd00067">
    <property type="entry name" value="GAL4"/>
    <property type="match status" value="1"/>
</dbReference>
<dbReference type="GO" id="GO:0003677">
    <property type="term" value="F:DNA binding"/>
    <property type="evidence" value="ECO:0007669"/>
    <property type="project" value="UniProtKB-KW"/>
</dbReference>
<dbReference type="InterPro" id="IPR050815">
    <property type="entry name" value="TF_fung"/>
</dbReference>
<dbReference type="InterPro" id="IPR036864">
    <property type="entry name" value="Zn2-C6_fun-type_DNA-bd_sf"/>
</dbReference>
<evidence type="ECO:0000313" key="8">
    <source>
        <dbReference type="EMBL" id="PYH37612.1"/>
    </source>
</evidence>
<dbReference type="Gene3D" id="4.10.240.10">
    <property type="entry name" value="Zn(2)-C6 fungal-type DNA-binding domain"/>
    <property type="match status" value="1"/>
</dbReference>
<dbReference type="RefSeq" id="XP_025483090.1">
    <property type="nucleotide sequence ID" value="XM_025618428.1"/>
</dbReference>
<proteinExistence type="predicted"/>
<dbReference type="GO" id="GO:0008270">
    <property type="term" value="F:zinc ion binding"/>
    <property type="evidence" value="ECO:0007669"/>
    <property type="project" value="InterPro"/>
</dbReference>
<evidence type="ECO:0000256" key="5">
    <source>
        <dbReference type="ARBA" id="ARBA00023163"/>
    </source>
</evidence>
<dbReference type="Pfam" id="PF00172">
    <property type="entry name" value="Zn_clus"/>
    <property type="match status" value="1"/>
</dbReference>
<dbReference type="PROSITE" id="PS50048">
    <property type="entry name" value="ZN2_CY6_FUNGAL_2"/>
    <property type="match status" value="1"/>
</dbReference>
<dbReference type="GeneID" id="37120884"/>
<name>A0A318ZP31_ASPNB</name>
<evidence type="ECO:0000256" key="1">
    <source>
        <dbReference type="ARBA" id="ARBA00004123"/>
    </source>
</evidence>
<keyword evidence="6" id="KW-0539">Nucleus</keyword>
<keyword evidence="4" id="KW-0238">DNA-binding</keyword>
<dbReference type="PANTHER" id="PTHR47338:SF20">
    <property type="entry name" value="ZN(II)2CYS6 TRANSCRIPTION FACTOR (EUROFUNG)"/>
    <property type="match status" value="1"/>
</dbReference>
<accession>A0A318ZP31</accession>
<dbReference type="EMBL" id="KZ821449">
    <property type="protein sequence ID" value="PYH37612.1"/>
    <property type="molecule type" value="Genomic_DNA"/>
</dbReference>
<evidence type="ECO:0000259" key="7">
    <source>
        <dbReference type="PROSITE" id="PS50048"/>
    </source>
</evidence>
<dbReference type="PRINTS" id="PR00755">
    <property type="entry name" value="AFLATOXINBRP"/>
</dbReference>
<keyword evidence="3" id="KW-0805">Transcription regulation</keyword>
<dbReference type="GO" id="GO:0009893">
    <property type="term" value="P:positive regulation of metabolic process"/>
    <property type="evidence" value="ECO:0007669"/>
    <property type="project" value="UniProtKB-ARBA"/>
</dbReference>
<dbReference type="AlphaFoldDB" id="A0A318ZP31"/>
<evidence type="ECO:0000256" key="6">
    <source>
        <dbReference type="ARBA" id="ARBA00023242"/>
    </source>
</evidence>
<dbReference type="GO" id="GO:0005634">
    <property type="term" value="C:nucleus"/>
    <property type="evidence" value="ECO:0007669"/>
    <property type="project" value="UniProtKB-SubCell"/>
</dbReference>
<dbReference type="GO" id="GO:0000981">
    <property type="term" value="F:DNA-binding transcription factor activity, RNA polymerase II-specific"/>
    <property type="evidence" value="ECO:0007669"/>
    <property type="project" value="InterPro"/>
</dbReference>
<dbReference type="Proteomes" id="UP000247647">
    <property type="component" value="Unassembled WGS sequence"/>
</dbReference>
<keyword evidence="2" id="KW-0479">Metal-binding</keyword>
<evidence type="ECO:0000256" key="3">
    <source>
        <dbReference type="ARBA" id="ARBA00023015"/>
    </source>
</evidence>
<evidence type="ECO:0000256" key="2">
    <source>
        <dbReference type="ARBA" id="ARBA00022723"/>
    </source>
</evidence>
<comment type="subcellular location">
    <subcellularLocation>
        <location evidence="1">Nucleus</location>
    </subcellularLocation>
</comment>
<gene>
    <name evidence="8" type="ORF">BO87DRAFT_183131</name>
</gene>
<protein>
    <recommendedName>
        <fullName evidence="7">Zn(2)-C6 fungal-type domain-containing protein</fullName>
    </recommendedName>
</protein>
<evidence type="ECO:0000256" key="4">
    <source>
        <dbReference type="ARBA" id="ARBA00023125"/>
    </source>
</evidence>
<dbReference type="OrthoDB" id="4356994at2759"/>
<organism evidence="8 9">
    <name type="scientific">Aspergillus neoniger (strain CBS 115656)</name>
    <dbReference type="NCBI Taxonomy" id="1448310"/>
    <lineage>
        <taxon>Eukaryota</taxon>
        <taxon>Fungi</taxon>
        <taxon>Dikarya</taxon>
        <taxon>Ascomycota</taxon>
        <taxon>Pezizomycotina</taxon>
        <taxon>Eurotiomycetes</taxon>
        <taxon>Eurotiomycetidae</taxon>
        <taxon>Eurotiales</taxon>
        <taxon>Aspergillaceae</taxon>
        <taxon>Aspergillus</taxon>
        <taxon>Aspergillus subgen. Circumdati</taxon>
    </lineage>
</organism>
<keyword evidence="9" id="KW-1185">Reference proteome</keyword>
<dbReference type="PANTHER" id="PTHR47338">
    <property type="entry name" value="ZN(II)2CYS6 TRANSCRIPTION FACTOR (EUROFUNG)-RELATED"/>
    <property type="match status" value="1"/>
</dbReference>
<reference evidence="8" key="1">
    <citation type="submission" date="2016-12" db="EMBL/GenBank/DDBJ databases">
        <title>The genomes of Aspergillus section Nigri reveals drivers in fungal speciation.</title>
        <authorList>
            <consortium name="DOE Joint Genome Institute"/>
            <person name="Vesth T.C."/>
            <person name="Nybo J."/>
            <person name="Theobald S."/>
            <person name="Brandl J."/>
            <person name="Frisvad J.C."/>
            <person name="Nielsen K.F."/>
            <person name="Lyhne E.K."/>
            <person name="Kogle M.E."/>
            <person name="Kuo A."/>
            <person name="Riley R."/>
            <person name="Clum A."/>
            <person name="Nolan M."/>
            <person name="Lipzen A."/>
            <person name="Salamov A."/>
            <person name="Henrissat B."/>
            <person name="Wiebenga A."/>
            <person name="De Vries R.P."/>
            <person name="Grigoriev I.V."/>
            <person name="Mortensen U.H."/>
            <person name="Andersen M.R."/>
            <person name="Baker S.E."/>
        </authorList>
    </citation>
    <scope>NUCLEOTIDE SEQUENCE [LARGE SCALE GENOMIC DNA]</scope>
    <source>
        <strain evidence="8">CBS 115656</strain>
    </source>
</reference>
<dbReference type="SUPFAM" id="SSF57701">
    <property type="entry name" value="Zn2/Cys6 DNA-binding domain"/>
    <property type="match status" value="1"/>
</dbReference>
<keyword evidence="5" id="KW-0804">Transcription</keyword>
<dbReference type="PROSITE" id="PS00463">
    <property type="entry name" value="ZN2_CY6_FUNGAL_1"/>
    <property type="match status" value="1"/>
</dbReference>
<dbReference type="InterPro" id="IPR001138">
    <property type="entry name" value="Zn2Cys6_DnaBD"/>
</dbReference>
<evidence type="ECO:0000313" key="9">
    <source>
        <dbReference type="Proteomes" id="UP000247647"/>
    </source>
</evidence>